<keyword evidence="2" id="KW-1185">Reference proteome</keyword>
<protein>
    <recommendedName>
        <fullName evidence="3">Arrestin-like N-terminal domain-containing protein</fullName>
    </recommendedName>
</protein>
<sequence length="192" mass="21210">MPKIHNNDDLSISLAAPPGWTYAPGDTIIGNIVRKAHLVTPDANLKLYLKGHTATKIVENCGNSKREYGTHWNLWLVTSKEFFRGPLHIPEGAGTDEYLTRPFEVTIPTRPLGTLIKRHSSAESFLPLDSDSVAREMIPGSFESARYSRTAPVSLSYGLIEYSLEAVLRYTKGGALAFSKATCPVILRHTRS</sequence>
<accession>A0A1E3BH83</accession>
<proteinExistence type="predicted"/>
<evidence type="ECO:0000313" key="2">
    <source>
        <dbReference type="Proteomes" id="UP000094569"/>
    </source>
</evidence>
<dbReference type="EMBL" id="JXNT01000003">
    <property type="protein sequence ID" value="ODM20277.1"/>
    <property type="molecule type" value="Genomic_DNA"/>
</dbReference>
<gene>
    <name evidence="1" type="ORF">SI65_03330</name>
</gene>
<comment type="caution">
    <text evidence="1">The sequence shown here is derived from an EMBL/GenBank/DDBJ whole genome shotgun (WGS) entry which is preliminary data.</text>
</comment>
<evidence type="ECO:0000313" key="1">
    <source>
        <dbReference type="EMBL" id="ODM20277.1"/>
    </source>
</evidence>
<name>A0A1E3BH83_ASPCR</name>
<evidence type="ECO:0008006" key="3">
    <source>
        <dbReference type="Google" id="ProtNLM"/>
    </source>
</evidence>
<organism evidence="1 2">
    <name type="scientific">Aspergillus cristatus</name>
    <name type="common">Chinese Fuzhuan brick tea-fermentation fungus</name>
    <name type="synonym">Eurotium cristatum</name>
    <dbReference type="NCBI Taxonomy" id="573508"/>
    <lineage>
        <taxon>Eukaryota</taxon>
        <taxon>Fungi</taxon>
        <taxon>Dikarya</taxon>
        <taxon>Ascomycota</taxon>
        <taxon>Pezizomycotina</taxon>
        <taxon>Eurotiomycetes</taxon>
        <taxon>Eurotiomycetidae</taxon>
        <taxon>Eurotiales</taxon>
        <taxon>Aspergillaceae</taxon>
        <taxon>Aspergillus</taxon>
        <taxon>Aspergillus subgen. Aspergillus</taxon>
    </lineage>
</organism>
<dbReference type="OrthoDB" id="4480905at2759"/>
<dbReference type="AlphaFoldDB" id="A0A1E3BH83"/>
<reference evidence="1 2" key="1">
    <citation type="journal article" date="2016" name="BMC Genomics">
        <title>Comparative genomic and transcriptomic analyses of the Fuzhuan brick tea-fermentation fungus Aspergillus cristatus.</title>
        <authorList>
            <person name="Ge Y."/>
            <person name="Wang Y."/>
            <person name="Liu Y."/>
            <person name="Tan Y."/>
            <person name="Ren X."/>
            <person name="Zhang X."/>
            <person name="Hyde K.D."/>
            <person name="Liu Y."/>
            <person name="Liu Z."/>
        </authorList>
    </citation>
    <scope>NUCLEOTIDE SEQUENCE [LARGE SCALE GENOMIC DNA]</scope>
    <source>
        <strain evidence="1 2">GZAAS20.1005</strain>
    </source>
</reference>
<dbReference type="Proteomes" id="UP000094569">
    <property type="component" value="Unassembled WGS sequence"/>
</dbReference>
<dbReference type="VEuPathDB" id="FungiDB:SI65_03330"/>